<accession>A0A511TE84</accession>
<dbReference type="InterPro" id="IPR000682">
    <property type="entry name" value="PCMT"/>
</dbReference>
<organism evidence="8 11">
    <name type="scientific">Myxococcus fulvus</name>
    <dbReference type="NCBI Taxonomy" id="33"/>
    <lineage>
        <taxon>Bacteria</taxon>
        <taxon>Pseudomonadati</taxon>
        <taxon>Myxococcota</taxon>
        <taxon>Myxococcia</taxon>
        <taxon>Myxococcales</taxon>
        <taxon>Cystobacterineae</taxon>
        <taxon>Myxococcaceae</taxon>
        <taxon>Myxococcus</taxon>
    </lineage>
</organism>
<evidence type="ECO:0000256" key="6">
    <source>
        <dbReference type="ARBA" id="ARBA00022691"/>
    </source>
</evidence>
<dbReference type="NCBIfam" id="TIGR00080">
    <property type="entry name" value="pimt"/>
    <property type="match status" value="1"/>
</dbReference>
<dbReference type="GO" id="GO:0005737">
    <property type="term" value="C:cytoplasm"/>
    <property type="evidence" value="ECO:0007669"/>
    <property type="project" value="UniProtKB-SubCell"/>
</dbReference>
<dbReference type="EMBL" id="BJXR01000062">
    <property type="protein sequence ID" value="GEN12480.1"/>
    <property type="molecule type" value="Genomic_DNA"/>
</dbReference>
<dbReference type="Proteomes" id="UP000321514">
    <property type="component" value="Unassembled WGS sequence"/>
</dbReference>
<reference evidence="8 11" key="2">
    <citation type="submission" date="2019-07" db="EMBL/GenBank/DDBJ databases">
        <title>Whole genome shotgun sequence of Myxococcus fulvus NBRC 100333.</title>
        <authorList>
            <person name="Hosoyama A."/>
            <person name="Uohara A."/>
            <person name="Ohji S."/>
            <person name="Ichikawa N."/>
        </authorList>
    </citation>
    <scope>NUCLEOTIDE SEQUENCE [LARGE SCALE GENOMIC DNA]</scope>
    <source>
        <strain evidence="8 11">NBRC 100333</strain>
    </source>
</reference>
<dbReference type="GO" id="GO:0032259">
    <property type="term" value="P:methylation"/>
    <property type="evidence" value="ECO:0007669"/>
    <property type="project" value="UniProtKB-KW"/>
</dbReference>
<dbReference type="EC" id="2.1.1.77" evidence="7"/>
<dbReference type="SUPFAM" id="SSF53335">
    <property type="entry name" value="S-adenosyl-L-methionine-dependent methyltransferases"/>
    <property type="match status" value="1"/>
</dbReference>
<name>A0A511TE84_MYXFU</name>
<comment type="similarity">
    <text evidence="2 7">Belongs to the methyltransferase superfamily. L-isoaspartyl/D-aspartyl protein methyltransferase family.</text>
</comment>
<dbReference type="STRING" id="1334629.MFUL124B02_24380"/>
<evidence type="ECO:0000256" key="4">
    <source>
        <dbReference type="ARBA" id="ARBA00022603"/>
    </source>
</evidence>
<dbReference type="NCBIfam" id="NF001453">
    <property type="entry name" value="PRK00312.1"/>
    <property type="match status" value="1"/>
</dbReference>
<dbReference type="InterPro" id="IPR029063">
    <property type="entry name" value="SAM-dependent_MTases_sf"/>
</dbReference>
<dbReference type="AlphaFoldDB" id="A0A511TE84"/>
<dbReference type="EMBL" id="FOIB01000003">
    <property type="protein sequence ID" value="SET77424.1"/>
    <property type="molecule type" value="Genomic_DNA"/>
</dbReference>
<comment type="function">
    <text evidence="7">Catalyzes the methyl esterification of L-isoaspartyl residues in peptides and proteins that result from spontaneous decomposition of normal L-aspartyl and L-asparaginyl residues. It plays a role in the repair and/or degradation of damaged proteins.</text>
</comment>
<evidence type="ECO:0000256" key="3">
    <source>
        <dbReference type="ARBA" id="ARBA00022490"/>
    </source>
</evidence>
<feature type="active site" evidence="7">
    <location>
        <position position="56"/>
    </location>
</feature>
<dbReference type="CDD" id="cd02440">
    <property type="entry name" value="AdoMet_MTases"/>
    <property type="match status" value="1"/>
</dbReference>
<proteinExistence type="inferred from homology"/>
<evidence type="ECO:0000256" key="1">
    <source>
        <dbReference type="ARBA" id="ARBA00004496"/>
    </source>
</evidence>
<keyword evidence="3 7" id="KW-0963">Cytoplasm</keyword>
<sequence length="213" mass="23221">MGDLERAEYLFGQGIHDPRVLEGIGRLSRAEFVAEHSRSEAGVDAPLPIGHGQTISQPYVVAFMTQALRLEGHERVLEIGTGSGYQTALLSLLCREVFTVEIIPELARSARERLHRLGFENVYFRQGDGAEGWPEQAPFDAIMVTAAPAEVPAALLSQLRRGGRMVVPVGPLEGAQQLLLIHRAKEVGHLPRVESLLPVRFVPLTGPSGLPQP</sequence>
<comment type="caution">
    <text evidence="8">The sequence shown here is derived from an EMBL/GenBank/DDBJ whole genome shotgun (WGS) entry which is preliminary data.</text>
</comment>
<evidence type="ECO:0000313" key="10">
    <source>
        <dbReference type="Proteomes" id="UP000183760"/>
    </source>
</evidence>
<evidence type="ECO:0000256" key="5">
    <source>
        <dbReference type="ARBA" id="ARBA00022679"/>
    </source>
</evidence>
<keyword evidence="6 7" id="KW-0949">S-adenosyl-L-methionine</keyword>
<dbReference type="Proteomes" id="UP000183760">
    <property type="component" value="Unassembled WGS sequence"/>
</dbReference>
<evidence type="ECO:0000256" key="7">
    <source>
        <dbReference type="HAMAP-Rule" id="MF_00090"/>
    </source>
</evidence>
<keyword evidence="10" id="KW-1185">Reference proteome</keyword>
<dbReference type="Pfam" id="PF01135">
    <property type="entry name" value="PCMT"/>
    <property type="match status" value="1"/>
</dbReference>
<dbReference type="HAMAP" id="MF_00090">
    <property type="entry name" value="PIMT"/>
    <property type="match status" value="1"/>
</dbReference>
<dbReference type="RefSeq" id="WP_074951895.1">
    <property type="nucleotide sequence ID" value="NZ_BJXR01000062.1"/>
</dbReference>
<evidence type="ECO:0000313" key="8">
    <source>
        <dbReference type="EMBL" id="GEN12480.1"/>
    </source>
</evidence>
<dbReference type="FunFam" id="3.40.50.150:FF:000010">
    <property type="entry name" value="Protein-L-isoaspartate O-methyltransferase"/>
    <property type="match status" value="1"/>
</dbReference>
<evidence type="ECO:0000313" key="9">
    <source>
        <dbReference type="EMBL" id="SET77424.1"/>
    </source>
</evidence>
<dbReference type="GO" id="GO:0030091">
    <property type="term" value="P:protein repair"/>
    <property type="evidence" value="ECO:0007669"/>
    <property type="project" value="UniProtKB-UniRule"/>
</dbReference>
<dbReference type="OrthoDB" id="9810066at2"/>
<dbReference type="PROSITE" id="PS01279">
    <property type="entry name" value="PCMT"/>
    <property type="match status" value="1"/>
</dbReference>
<reference evidence="9 10" key="1">
    <citation type="submission" date="2016-10" db="EMBL/GenBank/DDBJ databases">
        <authorList>
            <person name="Varghese N."/>
            <person name="Submissions S."/>
        </authorList>
    </citation>
    <scope>NUCLEOTIDE SEQUENCE [LARGE SCALE GENOMIC DNA]</scope>
    <source>
        <strain evidence="9 10">DSM 16525</strain>
    </source>
</reference>
<evidence type="ECO:0000313" key="11">
    <source>
        <dbReference type="Proteomes" id="UP000321514"/>
    </source>
</evidence>
<comment type="catalytic activity">
    <reaction evidence="7">
        <text>[protein]-L-isoaspartate + S-adenosyl-L-methionine = [protein]-L-isoaspartate alpha-methyl ester + S-adenosyl-L-homocysteine</text>
        <dbReference type="Rhea" id="RHEA:12705"/>
        <dbReference type="Rhea" id="RHEA-COMP:12143"/>
        <dbReference type="Rhea" id="RHEA-COMP:12144"/>
        <dbReference type="ChEBI" id="CHEBI:57856"/>
        <dbReference type="ChEBI" id="CHEBI:59789"/>
        <dbReference type="ChEBI" id="CHEBI:90596"/>
        <dbReference type="ChEBI" id="CHEBI:90598"/>
        <dbReference type="EC" id="2.1.1.77"/>
    </reaction>
</comment>
<dbReference type="PANTHER" id="PTHR11579:SF0">
    <property type="entry name" value="PROTEIN-L-ISOASPARTATE(D-ASPARTATE) O-METHYLTRANSFERASE"/>
    <property type="match status" value="1"/>
</dbReference>
<keyword evidence="5 7" id="KW-0808">Transferase</keyword>
<keyword evidence="4 7" id="KW-0489">Methyltransferase</keyword>
<protein>
    <recommendedName>
        <fullName evidence="7">Protein-L-isoaspartate O-methyltransferase</fullName>
        <ecNumber evidence="7">2.1.1.77</ecNumber>
    </recommendedName>
    <alternativeName>
        <fullName evidence="7">L-isoaspartyl protein carboxyl methyltransferase</fullName>
    </alternativeName>
    <alternativeName>
        <fullName evidence="7">Protein L-isoaspartyl methyltransferase</fullName>
    </alternativeName>
    <alternativeName>
        <fullName evidence="7">Protein-beta-aspartate methyltransferase</fullName>
        <shortName evidence="7">PIMT</shortName>
    </alternativeName>
</protein>
<gene>
    <name evidence="7" type="primary">pcm</name>
    <name evidence="8" type="ORF">MFU01_75170</name>
    <name evidence="9" type="ORF">SAMN05443572_103166</name>
</gene>
<dbReference type="PANTHER" id="PTHR11579">
    <property type="entry name" value="PROTEIN-L-ISOASPARTATE O-METHYLTRANSFERASE"/>
    <property type="match status" value="1"/>
</dbReference>
<comment type="subcellular location">
    <subcellularLocation>
        <location evidence="1 7">Cytoplasm</location>
    </subcellularLocation>
</comment>
<dbReference type="Gene3D" id="3.40.50.150">
    <property type="entry name" value="Vaccinia Virus protein VP39"/>
    <property type="match status" value="1"/>
</dbReference>
<evidence type="ECO:0000256" key="2">
    <source>
        <dbReference type="ARBA" id="ARBA00005369"/>
    </source>
</evidence>
<dbReference type="GO" id="GO:0004719">
    <property type="term" value="F:protein-L-isoaspartate (D-aspartate) O-methyltransferase activity"/>
    <property type="evidence" value="ECO:0007669"/>
    <property type="project" value="UniProtKB-UniRule"/>
</dbReference>